<evidence type="ECO:0000313" key="9">
    <source>
        <dbReference type="EMBL" id="XBH02706.1"/>
    </source>
</evidence>
<feature type="coiled-coil region" evidence="5">
    <location>
        <begin position="199"/>
        <end position="254"/>
    </location>
</feature>
<dbReference type="SUPFAM" id="SSF111369">
    <property type="entry name" value="HlyD-like secretion proteins"/>
    <property type="match status" value="2"/>
</dbReference>
<dbReference type="Gene3D" id="1.10.287.470">
    <property type="entry name" value="Helix hairpin bin"/>
    <property type="match status" value="2"/>
</dbReference>
<organism evidence="9">
    <name type="scientific">Singulisphaera sp. Ch08</name>
    <dbReference type="NCBI Taxonomy" id="3120278"/>
    <lineage>
        <taxon>Bacteria</taxon>
        <taxon>Pseudomonadati</taxon>
        <taxon>Planctomycetota</taxon>
        <taxon>Planctomycetia</taxon>
        <taxon>Isosphaerales</taxon>
        <taxon>Isosphaeraceae</taxon>
        <taxon>Singulisphaera</taxon>
    </lineage>
</organism>
<dbReference type="RefSeq" id="WP_406695447.1">
    <property type="nucleotide sequence ID" value="NZ_CP155447.1"/>
</dbReference>
<evidence type="ECO:0000259" key="7">
    <source>
        <dbReference type="Pfam" id="PF25917"/>
    </source>
</evidence>
<dbReference type="InterPro" id="IPR058625">
    <property type="entry name" value="MdtA-like_BSH"/>
</dbReference>
<dbReference type="Gene3D" id="2.40.50.100">
    <property type="match status" value="1"/>
</dbReference>
<dbReference type="Pfam" id="PF25954">
    <property type="entry name" value="Beta-barrel_RND_2"/>
    <property type="match status" value="1"/>
</dbReference>
<evidence type="ECO:0000256" key="3">
    <source>
        <dbReference type="ARBA" id="ARBA00022989"/>
    </source>
</evidence>
<dbReference type="AlphaFoldDB" id="A0AAU7CBV5"/>
<accession>A0AAU7CBV5</accession>
<reference evidence="9" key="1">
    <citation type="submission" date="2024-05" db="EMBL/GenBank/DDBJ databases">
        <title>Planctomycetes of the genus Singulisphaera possess chitinolytic capabilities.</title>
        <authorList>
            <person name="Ivanova A."/>
        </authorList>
    </citation>
    <scope>NUCLEOTIDE SEQUENCE</scope>
    <source>
        <strain evidence="9">Ch08T</strain>
    </source>
</reference>
<sequence length="432" mass="47787">MSRLWTLGRHQWFVLLVGLAAGGLSFYWWWDSRTEVYTDNAYVVGNITPISSYVTGQVVALFVDDNMIVQPGDPIAQINPVEFQIAVDQALADYQQAGHAADAADVTTHYTTDDRKSMLVAAQATRAEAEQAVQAATVAVQTHGRLHEKEVEVLGALKAQMPGLVARQRNALFYYERFKSLAKSGDVPGQEFDNRETAYSEAIAKVESLQSDIKGAERQVLASELQLQEARVRLEQSRKALANTDATVGRAEAEQMQLTVAADTALGLRNQQALAEAKLRQAKLDLSNTLIRAPRAGVISRRTIQVGKTVEAHSPFLSIVPLDFDNVWIIANMREKQMPNVRVGQAVKITVDAISKQTFDGWVESVAGGSGSVFSLFPPDNATGNFVRVVQRLPVRIRFGLKENFENRIRPGMSTRITIDTAHYVRNSPHEW</sequence>
<keyword evidence="2 6" id="KW-0812">Transmembrane</keyword>
<dbReference type="Gene3D" id="2.40.30.170">
    <property type="match status" value="1"/>
</dbReference>
<keyword evidence="4 6" id="KW-0472">Membrane</keyword>
<feature type="domain" description="Multidrug resistance protein MdtA-like barrel-sandwich hybrid" evidence="7">
    <location>
        <begin position="49"/>
        <end position="314"/>
    </location>
</feature>
<protein>
    <submittedName>
        <fullName evidence="9">HlyD family secretion protein</fullName>
    </submittedName>
</protein>
<evidence type="ECO:0000256" key="4">
    <source>
        <dbReference type="ARBA" id="ARBA00023136"/>
    </source>
</evidence>
<gene>
    <name evidence="9" type="ORF">V5E97_30945</name>
</gene>
<dbReference type="GO" id="GO:0055085">
    <property type="term" value="P:transmembrane transport"/>
    <property type="evidence" value="ECO:0007669"/>
    <property type="project" value="InterPro"/>
</dbReference>
<dbReference type="GO" id="GO:0016020">
    <property type="term" value="C:membrane"/>
    <property type="evidence" value="ECO:0007669"/>
    <property type="project" value="UniProtKB-SubCell"/>
</dbReference>
<name>A0AAU7CBV5_9BACT</name>
<keyword evidence="3 6" id="KW-1133">Transmembrane helix</keyword>
<dbReference type="InterPro" id="IPR058792">
    <property type="entry name" value="Beta-barrel_RND_2"/>
</dbReference>
<proteinExistence type="predicted"/>
<dbReference type="PANTHER" id="PTHR30386">
    <property type="entry name" value="MEMBRANE FUSION SUBUNIT OF EMRAB-TOLC MULTIDRUG EFFLUX PUMP"/>
    <property type="match status" value="1"/>
</dbReference>
<dbReference type="PANTHER" id="PTHR30386:SF26">
    <property type="entry name" value="TRANSPORT PROTEIN COMB"/>
    <property type="match status" value="1"/>
</dbReference>
<evidence type="ECO:0000256" key="5">
    <source>
        <dbReference type="SAM" id="Coils"/>
    </source>
</evidence>
<evidence type="ECO:0000256" key="1">
    <source>
        <dbReference type="ARBA" id="ARBA00004167"/>
    </source>
</evidence>
<evidence type="ECO:0000256" key="2">
    <source>
        <dbReference type="ARBA" id="ARBA00022692"/>
    </source>
</evidence>
<evidence type="ECO:0000256" key="6">
    <source>
        <dbReference type="SAM" id="Phobius"/>
    </source>
</evidence>
<evidence type="ECO:0000259" key="8">
    <source>
        <dbReference type="Pfam" id="PF25954"/>
    </source>
</evidence>
<dbReference type="InterPro" id="IPR050739">
    <property type="entry name" value="MFP"/>
</dbReference>
<dbReference type="Pfam" id="PF25917">
    <property type="entry name" value="BSH_RND"/>
    <property type="match status" value="1"/>
</dbReference>
<feature type="transmembrane region" description="Helical" evidence="6">
    <location>
        <begin position="12"/>
        <end position="30"/>
    </location>
</feature>
<keyword evidence="5" id="KW-0175">Coiled coil</keyword>
<dbReference type="EMBL" id="CP155447">
    <property type="protein sequence ID" value="XBH02706.1"/>
    <property type="molecule type" value="Genomic_DNA"/>
</dbReference>
<feature type="domain" description="CusB-like beta-barrel" evidence="8">
    <location>
        <begin position="326"/>
        <end position="366"/>
    </location>
</feature>
<comment type="subcellular location">
    <subcellularLocation>
        <location evidence="1">Membrane</location>
        <topology evidence="1">Single-pass membrane protein</topology>
    </subcellularLocation>
</comment>
<dbReference type="PRINTS" id="PR01490">
    <property type="entry name" value="RTXTOXIND"/>
</dbReference>